<comment type="caution">
    <text evidence="1">The sequence shown here is derived from an EMBL/GenBank/DDBJ whole genome shotgun (WGS) entry which is preliminary data.</text>
</comment>
<reference evidence="1" key="2">
    <citation type="journal article" date="2023" name="IMA Fungus">
        <title>Comparative genomic study of the Penicillium genus elucidates a diverse pangenome and 15 lateral gene transfer events.</title>
        <authorList>
            <person name="Petersen C."/>
            <person name="Sorensen T."/>
            <person name="Nielsen M.R."/>
            <person name="Sondergaard T.E."/>
            <person name="Sorensen J.L."/>
            <person name="Fitzpatrick D.A."/>
            <person name="Frisvad J.C."/>
            <person name="Nielsen K.L."/>
        </authorList>
    </citation>
    <scope>NUCLEOTIDE SEQUENCE</scope>
    <source>
        <strain evidence="1">IBT 23319</strain>
    </source>
</reference>
<sequence>MDEIAVVVLRVGIYQAGDLRQAIVLHDATAARNVDETKILDEKSKDSRPGYCRQIRKASLLGLIAGNYKDYSIDLIEDVPPAYTAS</sequence>
<organism evidence="1 2">
    <name type="scientific">Penicillium citrinum</name>
    <dbReference type="NCBI Taxonomy" id="5077"/>
    <lineage>
        <taxon>Eukaryota</taxon>
        <taxon>Fungi</taxon>
        <taxon>Dikarya</taxon>
        <taxon>Ascomycota</taxon>
        <taxon>Pezizomycotina</taxon>
        <taxon>Eurotiomycetes</taxon>
        <taxon>Eurotiomycetidae</taxon>
        <taxon>Eurotiales</taxon>
        <taxon>Aspergillaceae</taxon>
        <taxon>Penicillium</taxon>
    </lineage>
</organism>
<dbReference type="GeneID" id="81389476"/>
<name>A0A9W9NF87_PENCI</name>
<accession>A0A9W9NF87</accession>
<dbReference type="EMBL" id="JAPQKT010000010">
    <property type="protein sequence ID" value="KAJ5217779.1"/>
    <property type="molecule type" value="Genomic_DNA"/>
</dbReference>
<dbReference type="Proteomes" id="UP001147733">
    <property type="component" value="Unassembled WGS sequence"/>
</dbReference>
<evidence type="ECO:0000313" key="2">
    <source>
        <dbReference type="Proteomes" id="UP001147733"/>
    </source>
</evidence>
<protein>
    <submittedName>
        <fullName evidence="1">Uncharacterized protein</fullName>
    </submittedName>
</protein>
<dbReference type="RefSeq" id="XP_056495373.1">
    <property type="nucleotide sequence ID" value="XM_056650309.1"/>
</dbReference>
<gene>
    <name evidence="1" type="ORF">N7469_011404</name>
</gene>
<dbReference type="AlphaFoldDB" id="A0A9W9NF87"/>
<evidence type="ECO:0000313" key="1">
    <source>
        <dbReference type="EMBL" id="KAJ5217779.1"/>
    </source>
</evidence>
<proteinExistence type="predicted"/>
<keyword evidence="2" id="KW-1185">Reference proteome</keyword>
<reference evidence="1" key="1">
    <citation type="submission" date="2022-11" db="EMBL/GenBank/DDBJ databases">
        <authorList>
            <person name="Petersen C."/>
        </authorList>
    </citation>
    <scope>NUCLEOTIDE SEQUENCE</scope>
    <source>
        <strain evidence="1">IBT 23319</strain>
    </source>
</reference>